<dbReference type="PANTHER" id="PTHR36932">
    <property type="entry name" value="CAPSULAR POLYSACCHARIDE BIOSYNTHESIS PROTEIN"/>
    <property type="match status" value="1"/>
</dbReference>
<keyword evidence="2" id="KW-1185">Reference proteome</keyword>
<sequence>MRKIYSRLPLGLQNLALTLINTYKYYQKYGAIPLFKPLKGIVKGLDINAFNDDLTLTRINNLIKYATNNVPYYIKNRADYQTIKTLNDLEKIPVLKKGTLKEHNKDFISREANRFNSYSFKTSGSTGTPIFGAIKNSELKMRSLMFLTSLKIAGINYSRPLARFPGADLARNGKVYRRDFINGHMLFSIYHLSDDKILEYFRALNDYKIEILEGYPSTLVSLVRLFKAKNLKLPNVKNILTTAEKLLDHHRQELEEFFGIKVFDFYGSSEGSVYMFSTGEGYLNCNRVGYFECVDENFAQVKINEVGKMLVTSFSSSFTPLIRYDIGDYATIISNEDDIIRVSEIQGRQEEIFITPEGKAFGRFSLVLKYLPSEIVESQLVLKQRTNKIKVEYISDREVNNIEFKEFEDRINSLLHMSFVFEYKRILKFDKSNRGKLSAVKLFA</sequence>
<accession>A0ABX2DFC0</accession>
<name>A0ABX2DFC0_9SPHI</name>
<dbReference type="Proteomes" id="UP000762110">
    <property type="component" value="Unassembled WGS sequence"/>
</dbReference>
<dbReference type="SUPFAM" id="SSF56801">
    <property type="entry name" value="Acetyl-CoA synthetase-like"/>
    <property type="match status" value="1"/>
</dbReference>
<protein>
    <submittedName>
        <fullName evidence="1">Phenylacetate--CoA ligase family protein</fullName>
    </submittedName>
</protein>
<gene>
    <name evidence="1" type="ORF">HQN85_13380</name>
</gene>
<dbReference type="EMBL" id="JABMKV010000003">
    <property type="protein sequence ID" value="NQX32727.1"/>
    <property type="molecule type" value="Genomic_DNA"/>
</dbReference>
<dbReference type="InterPro" id="IPR042099">
    <property type="entry name" value="ANL_N_sf"/>
</dbReference>
<keyword evidence="1" id="KW-0436">Ligase</keyword>
<evidence type="ECO:0000313" key="2">
    <source>
        <dbReference type="Proteomes" id="UP000762110"/>
    </source>
</evidence>
<proteinExistence type="predicted"/>
<reference evidence="1 2" key="1">
    <citation type="submission" date="2020-05" db="EMBL/GenBank/DDBJ databases">
        <title>Description of Pedobacter foliorum sp. nov.</title>
        <authorList>
            <person name="Qi S."/>
            <person name="Carlier A."/>
            <person name="Cnockaert M."/>
            <person name="Vandamme P."/>
        </authorList>
    </citation>
    <scope>NUCLEOTIDE SEQUENCE [LARGE SCALE GENOMIC DNA]</scope>
    <source>
        <strain evidence="1 2">LMG 31300</strain>
    </source>
</reference>
<dbReference type="PANTHER" id="PTHR36932:SF1">
    <property type="entry name" value="CAPSULAR POLYSACCHARIDE BIOSYNTHESIS PROTEIN"/>
    <property type="match status" value="1"/>
</dbReference>
<dbReference type="Gene3D" id="3.40.50.12780">
    <property type="entry name" value="N-terminal domain of ligase-like"/>
    <property type="match status" value="1"/>
</dbReference>
<organism evidence="1 2">
    <name type="scientific">Pedobacter boryungensis</name>
    <dbReference type="NCBI Taxonomy" id="869962"/>
    <lineage>
        <taxon>Bacteria</taxon>
        <taxon>Pseudomonadati</taxon>
        <taxon>Bacteroidota</taxon>
        <taxon>Sphingobacteriia</taxon>
        <taxon>Sphingobacteriales</taxon>
        <taxon>Sphingobacteriaceae</taxon>
        <taxon>Pedobacter</taxon>
    </lineage>
</organism>
<evidence type="ECO:0000313" key="1">
    <source>
        <dbReference type="EMBL" id="NQX32727.1"/>
    </source>
</evidence>
<dbReference type="GO" id="GO:0016874">
    <property type="term" value="F:ligase activity"/>
    <property type="evidence" value="ECO:0007669"/>
    <property type="project" value="UniProtKB-KW"/>
</dbReference>
<dbReference type="InterPro" id="IPR053158">
    <property type="entry name" value="CapK_Type1_Caps_Biosynth"/>
</dbReference>
<dbReference type="RefSeq" id="WP_173273057.1">
    <property type="nucleotide sequence ID" value="NZ_JABMKV010000003.1"/>
</dbReference>
<comment type="caution">
    <text evidence="1">The sequence shown here is derived from an EMBL/GenBank/DDBJ whole genome shotgun (WGS) entry which is preliminary data.</text>
</comment>